<keyword evidence="4" id="KW-1003">Cell membrane</keyword>
<evidence type="ECO:0000313" key="15">
    <source>
        <dbReference type="EMBL" id="CAA6827481.1"/>
    </source>
</evidence>
<dbReference type="PANTHER" id="PTHR30529">
    <property type="entry name" value="CYTOCHROME B561"/>
    <property type="match status" value="1"/>
</dbReference>
<dbReference type="GO" id="GO:0022904">
    <property type="term" value="P:respiratory electron transport chain"/>
    <property type="evidence" value="ECO:0007669"/>
    <property type="project" value="InterPro"/>
</dbReference>
<keyword evidence="9 13" id="KW-1133">Transmembrane helix</keyword>
<evidence type="ECO:0000256" key="10">
    <source>
        <dbReference type="ARBA" id="ARBA00023004"/>
    </source>
</evidence>
<dbReference type="InterPro" id="IPR011577">
    <property type="entry name" value="Cyt_b561_bac/Ni-Hgenase"/>
</dbReference>
<evidence type="ECO:0000256" key="11">
    <source>
        <dbReference type="ARBA" id="ARBA00023136"/>
    </source>
</evidence>
<reference evidence="15" key="1">
    <citation type="submission" date="2020-01" db="EMBL/GenBank/DDBJ databases">
        <authorList>
            <person name="Meier V. D."/>
            <person name="Meier V D."/>
        </authorList>
    </citation>
    <scope>NUCLEOTIDE SEQUENCE</scope>
    <source>
        <strain evidence="15">HLG_WM_MAG_09</strain>
    </source>
</reference>
<dbReference type="EMBL" id="CACVAT010000440">
    <property type="protein sequence ID" value="CAA6827481.1"/>
    <property type="molecule type" value="Genomic_DNA"/>
</dbReference>
<gene>
    <name evidence="15" type="ORF">HELGO_WM19336</name>
</gene>
<keyword evidence="11 13" id="KW-0472">Membrane</keyword>
<dbReference type="Pfam" id="PF01292">
    <property type="entry name" value="Ni_hydr_CYTB"/>
    <property type="match status" value="1"/>
</dbReference>
<evidence type="ECO:0000256" key="7">
    <source>
        <dbReference type="ARBA" id="ARBA00022723"/>
    </source>
</evidence>
<evidence type="ECO:0000256" key="4">
    <source>
        <dbReference type="ARBA" id="ARBA00022475"/>
    </source>
</evidence>
<sequence length="164" mass="18436">MAILLIGLYVLGLYMVDLGYYDPWYHDSLSIHKAIGILTALLLVIRYLWVRFQPRPVHLNPEATVNNLMAKAGHALLYLLMFVLMISGYLITTAKGQGIDVFGWFEVPALFTNNADWGEIAGDVHDIAATGFIVLVGLHTTASLIHHFIFKDNTLLRMLRTSKH</sequence>
<evidence type="ECO:0000256" key="13">
    <source>
        <dbReference type="SAM" id="Phobius"/>
    </source>
</evidence>
<dbReference type="GO" id="GO:0020037">
    <property type="term" value="F:heme binding"/>
    <property type="evidence" value="ECO:0007669"/>
    <property type="project" value="TreeGrafter"/>
</dbReference>
<evidence type="ECO:0000256" key="9">
    <source>
        <dbReference type="ARBA" id="ARBA00022989"/>
    </source>
</evidence>
<dbReference type="GO" id="GO:0009055">
    <property type="term" value="F:electron transfer activity"/>
    <property type="evidence" value="ECO:0007669"/>
    <property type="project" value="InterPro"/>
</dbReference>
<organism evidence="15">
    <name type="scientific">uncultured Thiotrichaceae bacterium</name>
    <dbReference type="NCBI Taxonomy" id="298394"/>
    <lineage>
        <taxon>Bacteria</taxon>
        <taxon>Pseudomonadati</taxon>
        <taxon>Pseudomonadota</taxon>
        <taxon>Gammaproteobacteria</taxon>
        <taxon>Thiotrichales</taxon>
        <taxon>Thiotrichaceae</taxon>
        <taxon>environmental samples</taxon>
    </lineage>
</organism>
<comment type="similarity">
    <text evidence="12">Belongs to the cytochrome b561 family.</text>
</comment>
<evidence type="ECO:0000256" key="3">
    <source>
        <dbReference type="ARBA" id="ARBA00022448"/>
    </source>
</evidence>
<evidence type="ECO:0000256" key="8">
    <source>
        <dbReference type="ARBA" id="ARBA00022982"/>
    </source>
</evidence>
<keyword evidence="5" id="KW-0349">Heme</keyword>
<comment type="subcellular location">
    <subcellularLocation>
        <location evidence="2">Cell membrane</location>
        <topology evidence="2">Multi-pass membrane protein</topology>
    </subcellularLocation>
</comment>
<evidence type="ECO:0000256" key="5">
    <source>
        <dbReference type="ARBA" id="ARBA00022617"/>
    </source>
</evidence>
<dbReference type="GO" id="GO:0046872">
    <property type="term" value="F:metal ion binding"/>
    <property type="evidence" value="ECO:0007669"/>
    <property type="project" value="UniProtKB-KW"/>
</dbReference>
<evidence type="ECO:0000256" key="6">
    <source>
        <dbReference type="ARBA" id="ARBA00022692"/>
    </source>
</evidence>
<feature type="domain" description="Cytochrome b561 bacterial/Ni-hydrogenase" evidence="14">
    <location>
        <begin position="1"/>
        <end position="160"/>
    </location>
</feature>
<dbReference type="InterPro" id="IPR016174">
    <property type="entry name" value="Di-haem_cyt_TM"/>
</dbReference>
<feature type="transmembrane region" description="Helical" evidence="13">
    <location>
        <begin position="75"/>
        <end position="92"/>
    </location>
</feature>
<dbReference type="SUPFAM" id="SSF81342">
    <property type="entry name" value="Transmembrane di-heme cytochromes"/>
    <property type="match status" value="1"/>
</dbReference>
<feature type="transmembrane region" description="Helical" evidence="13">
    <location>
        <begin position="31"/>
        <end position="49"/>
    </location>
</feature>
<protein>
    <submittedName>
        <fullName evidence="15">Cytochrome B561</fullName>
    </submittedName>
</protein>
<keyword evidence="6 13" id="KW-0812">Transmembrane</keyword>
<dbReference type="GO" id="GO:0005886">
    <property type="term" value="C:plasma membrane"/>
    <property type="evidence" value="ECO:0007669"/>
    <property type="project" value="UniProtKB-SubCell"/>
</dbReference>
<feature type="transmembrane region" description="Helical" evidence="13">
    <location>
        <begin position="127"/>
        <end position="150"/>
    </location>
</feature>
<evidence type="ECO:0000256" key="1">
    <source>
        <dbReference type="ARBA" id="ARBA00001970"/>
    </source>
</evidence>
<dbReference type="AlphaFoldDB" id="A0A6S6UDE1"/>
<proteinExistence type="inferred from homology"/>
<comment type="cofactor">
    <cofactor evidence="1">
        <name>heme b</name>
        <dbReference type="ChEBI" id="CHEBI:60344"/>
    </cofactor>
</comment>
<evidence type="ECO:0000256" key="12">
    <source>
        <dbReference type="ARBA" id="ARBA00037975"/>
    </source>
</evidence>
<evidence type="ECO:0000256" key="2">
    <source>
        <dbReference type="ARBA" id="ARBA00004651"/>
    </source>
</evidence>
<dbReference type="PANTHER" id="PTHR30529:SF1">
    <property type="entry name" value="CYTOCHROME B561 HOMOLOG 2"/>
    <property type="match status" value="1"/>
</dbReference>
<keyword evidence="3" id="KW-0813">Transport</keyword>
<accession>A0A6S6UDE1</accession>
<keyword evidence="10" id="KW-0408">Iron</keyword>
<dbReference type="InterPro" id="IPR052168">
    <property type="entry name" value="Cytochrome_b561_oxidase"/>
</dbReference>
<evidence type="ECO:0000259" key="14">
    <source>
        <dbReference type="Pfam" id="PF01292"/>
    </source>
</evidence>
<keyword evidence="8" id="KW-0249">Electron transport</keyword>
<keyword evidence="7" id="KW-0479">Metal-binding</keyword>
<name>A0A6S6UDE1_9GAMM</name>